<reference evidence="6" key="1">
    <citation type="submission" date="2018-09" db="EMBL/GenBank/DDBJ databases">
        <title>Paracoccus onubensis nov. sp. a moderate halophilic bacterium isolated from Gruta de las Maravillas (Aracena, Spain).</title>
        <authorList>
            <person name="Jurado V."/>
            <person name="Gutierrez-Patricio S."/>
            <person name="Gonzalez-Pimentel J.L."/>
            <person name="Miller A.Z."/>
            <person name="Laiz L."/>
            <person name="Saiz-Jimenez C."/>
        </authorList>
    </citation>
    <scope>NUCLEOTIDE SEQUENCE [LARGE SCALE GENOMIC DNA]</scope>
    <source>
        <strain evidence="6">DSM 26381</strain>
    </source>
</reference>
<dbReference type="GO" id="GO:0003677">
    <property type="term" value="F:DNA binding"/>
    <property type="evidence" value="ECO:0007669"/>
    <property type="project" value="InterPro"/>
</dbReference>
<dbReference type="SMART" id="SM00354">
    <property type="entry name" value="HTH_LACI"/>
    <property type="match status" value="1"/>
</dbReference>
<dbReference type="InterPro" id="IPR028082">
    <property type="entry name" value="Peripla_BP_I"/>
</dbReference>
<dbReference type="Pfam" id="PF00356">
    <property type="entry name" value="LacI"/>
    <property type="match status" value="1"/>
</dbReference>
<comment type="caution">
    <text evidence="5">The sequence shown here is derived from an EMBL/GenBank/DDBJ whole genome shotgun (WGS) entry which is preliminary data.</text>
</comment>
<dbReference type="EMBL" id="QZEW01000094">
    <property type="protein sequence ID" value="RJL06689.1"/>
    <property type="molecule type" value="Genomic_DNA"/>
</dbReference>
<name>A0A419A1D0_9RHOB</name>
<keyword evidence="6" id="KW-1185">Reference proteome</keyword>
<dbReference type="InterPro" id="IPR025997">
    <property type="entry name" value="SBP_2_dom"/>
</dbReference>
<evidence type="ECO:0000256" key="3">
    <source>
        <dbReference type="ARBA" id="ARBA00022729"/>
    </source>
</evidence>
<evidence type="ECO:0000313" key="5">
    <source>
        <dbReference type="EMBL" id="RJL06689.1"/>
    </source>
</evidence>
<evidence type="ECO:0000259" key="4">
    <source>
        <dbReference type="PROSITE" id="PS50932"/>
    </source>
</evidence>
<dbReference type="InterPro" id="IPR000843">
    <property type="entry name" value="HTH_LacI"/>
</dbReference>
<feature type="domain" description="HTH lacI-type" evidence="4">
    <location>
        <begin position="40"/>
        <end position="94"/>
    </location>
</feature>
<protein>
    <submittedName>
        <fullName evidence="5">LacI family transcriptional regulator</fullName>
    </submittedName>
</protein>
<sequence>MIPPPRTDCPQGQDYDCAARTQMPFLKKSLQDGIQMGRKVTAADVAREAGVSASTVDRVLNNRGGVAEDKERRVYAAARRLRLDRALDLRAARTLRVAAFIQPPANPYHAALKTAIDETNRGPDPFNIQTRIFHIDPSSPRRTADRVRSIAADHDAIIVCLAHDDQLARELDDIVAAGKPVVTLATNIACRGAIYVGPDNHRAGRLAGELMGRFLGEAGGDIILIAGMFSMIGHDERRAGFRAILSERFPRCRILAEFESHEQGEIAGDLVWRALGQHPSIRGIYNASAGALPVVAALQRAHRLNDVIFVTHELTEDRRRLLQRGAIDALIDQNPRLEIETAVQVIAHAYQRLDLDPATTITPVSIYLRENC</sequence>
<evidence type="ECO:0000313" key="6">
    <source>
        <dbReference type="Proteomes" id="UP000283587"/>
    </source>
</evidence>
<dbReference type="PANTHER" id="PTHR46847:SF1">
    <property type="entry name" value="D-ALLOSE-BINDING PERIPLASMIC PROTEIN-RELATED"/>
    <property type="match status" value="1"/>
</dbReference>
<dbReference type="Proteomes" id="UP000283587">
    <property type="component" value="Unassembled WGS sequence"/>
</dbReference>
<dbReference type="SUPFAM" id="SSF53822">
    <property type="entry name" value="Periplasmic binding protein-like I"/>
    <property type="match status" value="1"/>
</dbReference>
<accession>A0A419A1D0</accession>
<dbReference type="SUPFAM" id="SSF47413">
    <property type="entry name" value="lambda repressor-like DNA-binding domains"/>
    <property type="match status" value="1"/>
</dbReference>
<dbReference type="PROSITE" id="PS50932">
    <property type="entry name" value="HTH_LACI_2"/>
    <property type="match status" value="1"/>
</dbReference>
<dbReference type="AlphaFoldDB" id="A0A419A1D0"/>
<dbReference type="OrthoDB" id="9805774at2"/>
<comment type="similarity">
    <text evidence="2">Belongs to the bacterial solute-binding protein 2 family.</text>
</comment>
<evidence type="ECO:0000256" key="1">
    <source>
        <dbReference type="ARBA" id="ARBA00004196"/>
    </source>
</evidence>
<dbReference type="GO" id="GO:0006355">
    <property type="term" value="P:regulation of DNA-templated transcription"/>
    <property type="evidence" value="ECO:0007669"/>
    <property type="project" value="InterPro"/>
</dbReference>
<dbReference type="InterPro" id="IPR010982">
    <property type="entry name" value="Lambda_DNA-bd_dom_sf"/>
</dbReference>
<proteinExistence type="inferred from homology"/>
<dbReference type="CDD" id="cd06307">
    <property type="entry name" value="PBP1_sugar_binding"/>
    <property type="match status" value="1"/>
</dbReference>
<dbReference type="Gene3D" id="3.40.50.2300">
    <property type="match status" value="2"/>
</dbReference>
<dbReference type="Pfam" id="PF13407">
    <property type="entry name" value="Peripla_BP_4"/>
    <property type="match status" value="1"/>
</dbReference>
<organism evidence="5 6">
    <name type="scientific">Paracoccus siganidrum</name>
    <dbReference type="NCBI Taxonomy" id="1276757"/>
    <lineage>
        <taxon>Bacteria</taxon>
        <taxon>Pseudomonadati</taxon>
        <taxon>Pseudomonadota</taxon>
        <taxon>Alphaproteobacteria</taxon>
        <taxon>Rhodobacterales</taxon>
        <taxon>Paracoccaceae</taxon>
        <taxon>Paracoccus</taxon>
    </lineage>
</organism>
<keyword evidence="3" id="KW-0732">Signal</keyword>
<evidence type="ECO:0000256" key="2">
    <source>
        <dbReference type="ARBA" id="ARBA00007639"/>
    </source>
</evidence>
<dbReference type="PANTHER" id="PTHR46847">
    <property type="entry name" value="D-ALLOSE-BINDING PERIPLASMIC PROTEIN-RELATED"/>
    <property type="match status" value="1"/>
</dbReference>
<dbReference type="CDD" id="cd01392">
    <property type="entry name" value="HTH_LacI"/>
    <property type="match status" value="1"/>
</dbReference>
<dbReference type="GO" id="GO:0030246">
    <property type="term" value="F:carbohydrate binding"/>
    <property type="evidence" value="ECO:0007669"/>
    <property type="project" value="UniProtKB-ARBA"/>
</dbReference>
<dbReference type="Gene3D" id="1.10.260.40">
    <property type="entry name" value="lambda repressor-like DNA-binding domains"/>
    <property type="match status" value="1"/>
</dbReference>
<gene>
    <name evidence="5" type="ORF">D3P05_17995</name>
</gene>
<comment type="subcellular location">
    <subcellularLocation>
        <location evidence="1">Cell envelope</location>
    </subcellularLocation>
</comment>
<dbReference type="GO" id="GO:0030313">
    <property type="term" value="C:cell envelope"/>
    <property type="evidence" value="ECO:0007669"/>
    <property type="project" value="UniProtKB-SubCell"/>
</dbReference>